<gene>
    <name evidence="2" type="ORF">CFP56_034076</name>
</gene>
<keyword evidence="3" id="KW-1185">Reference proteome</keyword>
<evidence type="ECO:0000256" key="1">
    <source>
        <dbReference type="SAM" id="Phobius"/>
    </source>
</evidence>
<evidence type="ECO:0000313" key="3">
    <source>
        <dbReference type="Proteomes" id="UP000237347"/>
    </source>
</evidence>
<accession>A0AAW0JD81</accession>
<proteinExistence type="predicted"/>
<dbReference type="Proteomes" id="UP000237347">
    <property type="component" value="Unassembled WGS sequence"/>
</dbReference>
<feature type="transmembrane region" description="Helical" evidence="1">
    <location>
        <begin position="42"/>
        <end position="66"/>
    </location>
</feature>
<evidence type="ECO:0000313" key="2">
    <source>
        <dbReference type="EMBL" id="KAK7824705.1"/>
    </source>
</evidence>
<name>A0AAW0JD81_QUESU</name>
<dbReference type="EMBL" id="PKMF04000594">
    <property type="protein sequence ID" value="KAK7824705.1"/>
    <property type="molecule type" value="Genomic_DNA"/>
</dbReference>
<protein>
    <recommendedName>
        <fullName evidence="4">DUF4283 domain-containing protein</fullName>
    </recommendedName>
</protein>
<keyword evidence="1" id="KW-0812">Transmembrane</keyword>
<organism evidence="2 3">
    <name type="scientific">Quercus suber</name>
    <name type="common">Cork oak</name>
    <dbReference type="NCBI Taxonomy" id="58331"/>
    <lineage>
        <taxon>Eukaryota</taxon>
        <taxon>Viridiplantae</taxon>
        <taxon>Streptophyta</taxon>
        <taxon>Embryophyta</taxon>
        <taxon>Tracheophyta</taxon>
        <taxon>Spermatophyta</taxon>
        <taxon>Magnoliopsida</taxon>
        <taxon>eudicotyledons</taxon>
        <taxon>Gunneridae</taxon>
        <taxon>Pentapetalae</taxon>
        <taxon>rosids</taxon>
        <taxon>fabids</taxon>
        <taxon>Fagales</taxon>
        <taxon>Fagaceae</taxon>
        <taxon>Quercus</taxon>
    </lineage>
</organism>
<evidence type="ECO:0008006" key="4">
    <source>
        <dbReference type="Google" id="ProtNLM"/>
    </source>
</evidence>
<keyword evidence="1" id="KW-1133">Transmembrane helix</keyword>
<dbReference type="AlphaFoldDB" id="A0AAW0JD81"/>
<comment type="caution">
    <text evidence="2">The sequence shown here is derived from an EMBL/GenBank/DDBJ whole genome shotgun (WGS) entry which is preliminary data.</text>
</comment>
<feature type="transmembrane region" description="Helical" evidence="1">
    <location>
        <begin position="12"/>
        <end position="30"/>
    </location>
</feature>
<sequence length="260" mass="29843">MYIVYHILKKEQFGSSVAIMFLFLVSYLLLPVSLFSNCLRLYFAFFVSFQTVSVTFVFWSNSLALMEDLSTHWKKLSLSESEENWVALRIDRRKRDFILAGKFFTRRSLNIEAVAKTFRPLWCTKRGFNVTVGGENILLFAFELEVDAERVVQGLNDGFENKITSFNSHATKENSLVPRCVVGFRDDEEHVSSSLKLFGSLQMGKDDARAVSDFDEQLQLLDREIDSSPNLSKLQSDNLDAVSFSASNSWIYNVEWIGFK</sequence>
<reference evidence="2 3" key="1">
    <citation type="journal article" date="2018" name="Sci. Data">
        <title>The draft genome sequence of cork oak.</title>
        <authorList>
            <person name="Ramos A.M."/>
            <person name="Usie A."/>
            <person name="Barbosa P."/>
            <person name="Barros P.M."/>
            <person name="Capote T."/>
            <person name="Chaves I."/>
            <person name="Simoes F."/>
            <person name="Abreu I."/>
            <person name="Carrasquinho I."/>
            <person name="Faro C."/>
            <person name="Guimaraes J.B."/>
            <person name="Mendonca D."/>
            <person name="Nobrega F."/>
            <person name="Rodrigues L."/>
            <person name="Saibo N.J.M."/>
            <person name="Varela M.C."/>
            <person name="Egas C."/>
            <person name="Matos J."/>
            <person name="Miguel C.M."/>
            <person name="Oliveira M.M."/>
            <person name="Ricardo C.P."/>
            <person name="Goncalves S."/>
        </authorList>
    </citation>
    <scope>NUCLEOTIDE SEQUENCE [LARGE SCALE GENOMIC DNA]</scope>
    <source>
        <strain evidence="3">cv. HL8</strain>
    </source>
</reference>
<keyword evidence="1" id="KW-0472">Membrane</keyword>